<keyword evidence="3" id="KW-1185">Reference proteome</keyword>
<dbReference type="SMART" id="SM00849">
    <property type="entry name" value="Lactamase_B"/>
    <property type="match status" value="1"/>
</dbReference>
<sequence length="310" mass="33528">MAVKRHLPGDAHAIGDRVWAYVQPDGTWWVNNAGFILGDDGVVVVDTCATEDRTRAFLAVVDEHTGTAPVRWAVNTHTHGDHTYGNSLLPAATAIVGHEAMRDHLLTDPIIEGCPPLWDPVPNWGNVERRVPSVTFRDALTLHPGGHRVEVLHPGHPAHTTGDAVVWLPEQRVLFSGDLLFHGLTPLVFMGSVTGAIQALRWIADLDPAVVVPGHGPLIQGPDLARVLGEHERYYRLVIDLAERAMASGTPVLEAARAADLGPFADWADHERLVANMHRVVADARGEHLDPATALIDAVAYRGGPMPTSV</sequence>
<organism evidence="2 3">
    <name type="scientific">Virgisporangium aurantiacum</name>
    <dbReference type="NCBI Taxonomy" id="175570"/>
    <lineage>
        <taxon>Bacteria</taxon>
        <taxon>Bacillati</taxon>
        <taxon>Actinomycetota</taxon>
        <taxon>Actinomycetes</taxon>
        <taxon>Micromonosporales</taxon>
        <taxon>Micromonosporaceae</taxon>
        <taxon>Virgisporangium</taxon>
    </lineage>
</organism>
<gene>
    <name evidence="2" type="ORF">Vau01_119550</name>
</gene>
<comment type="caution">
    <text evidence="2">The sequence shown here is derived from an EMBL/GenBank/DDBJ whole genome shotgun (WGS) entry which is preliminary data.</text>
</comment>
<dbReference type="PANTHER" id="PTHR42951:SF4">
    <property type="entry name" value="ACYL-COENZYME A THIOESTERASE MBLAC2"/>
    <property type="match status" value="1"/>
</dbReference>
<dbReference type="RefSeq" id="WP_239153005.1">
    <property type="nucleotide sequence ID" value="NZ_BOPG01000116.1"/>
</dbReference>
<dbReference type="Pfam" id="PF00753">
    <property type="entry name" value="Lactamase_B"/>
    <property type="match status" value="1"/>
</dbReference>
<evidence type="ECO:0000313" key="3">
    <source>
        <dbReference type="Proteomes" id="UP000612585"/>
    </source>
</evidence>
<accession>A0A8J3ZID6</accession>
<dbReference type="InterPro" id="IPR036866">
    <property type="entry name" value="RibonucZ/Hydroxyglut_hydro"/>
</dbReference>
<proteinExistence type="predicted"/>
<dbReference type="InterPro" id="IPR001279">
    <property type="entry name" value="Metallo-B-lactamas"/>
</dbReference>
<evidence type="ECO:0000259" key="1">
    <source>
        <dbReference type="SMART" id="SM00849"/>
    </source>
</evidence>
<dbReference type="Gene3D" id="3.60.15.10">
    <property type="entry name" value="Ribonuclease Z/Hydroxyacylglutathione hydrolase-like"/>
    <property type="match status" value="1"/>
</dbReference>
<protein>
    <submittedName>
        <fullName evidence="2">MBL fold metallo-hydrolase</fullName>
    </submittedName>
</protein>
<dbReference type="Proteomes" id="UP000612585">
    <property type="component" value="Unassembled WGS sequence"/>
</dbReference>
<dbReference type="InterPro" id="IPR050855">
    <property type="entry name" value="NDM-1-like"/>
</dbReference>
<reference evidence="2" key="1">
    <citation type="submission" date="2021-01" db="EMBL/GenBank/DDBJ databases">
        <title>Whole genome shotgun sequence of Virgisporangium aurantiacum NBRC 16421.</title>
        <authorList>
            <person name="Komaki H."/>
            <person name="Tamura T."/>
        </authorList>
    </citation>
    <scope>NUCLEOTIDE SEQUENCE</scope>
    <source>
        <strain evidence="2">NBRC 16421</strain>
    </source>
</reference>
<evidence type="ECO:0000313" key="2">
    <source>
        <dbReference type="EMBL" id="GIJ64439.1"/>
    </source>
</evidence>
<dbReference type="AlphaFoldDB" id="A0A8J3ZID6"/>
<feature type="domain" description="Metallo-beta-lactamase" evidence="1">
    <location>
        <begin position="30"/>
        <end position="215"/>
    </location>
</feature>
<name>A0A8J3ZID6_9ACTN</name>
<dbReference type="PANTHER" id="PTHR42951">
    <property type="entry name" value="METALLO-BETA-LACTAMASE DOMAIN-CONTAINING"/>
    <property type="match status" value="1"/>
</dbReference>
<dbReference type="CDD" id="cd16282">
    <property type="entry name" value="metallo-hydrolase-like_MBL-fold"/>
    <property type="match status" value="1"/>
</dbReference>
<dbReference type="EMBL" id="BOPG01000116">
    <property type="protein sequence ID" value="GIJ64439.1"/>
    <property type="molecule type" value="Genomic_DNA"/>
</dbReference>
<dbReference type="SUPFAM" id="SSF56281">
    <property type="entry name" value="Metallo-hydrolase/oxidoreductase"/>
    <property type="match status" value="1"/>
</dbReference>